<feature type="domain" description="C2H2-type" evidence="7">
    <location>
        <begin position="57"/>
        <end position="87"/>
    </location>
</feature>
<feature type="region of interest" description="Disordered" evidence="6">
    <location>
        <begin position="1"/>
        <end position="35"/>
    </location>
</feature>
<dbReference type="Proteomes" id="UP001295794">
    <property type="component" value="Unassembled WGS sequence"/>
</dbReference>
<dbReference type="GO" id="GO:0008270">
    <property type="term" value="F:zinc ion binding"/>
    <property type="evidence" value="ECO:0007669"/>
    <property type="project" value="UniProtKB-KW"/>
</dbReference>
<dbReference type="EMBL" id="CAVNYO010000421">
    <property type="protein sequence ID" value="CAK5277884.1"/>
    <property type="molecule type" value="Genomic_DNA"/>
</dbReference>
<evidence type="ECO:0000256" key="6">
    <source>
        <dbReference type="SAM" id="MobiDB-lite"/>
    </source>
</evidence>
<organism evidence="9 10">
    <name type="scientific">Mycena citricolor</name>
    <dbReference type="NCBI Taxonomy" id="2018698"/>
    <lineage>
        <taxon>Eukaryota</taxon>
        <taxon>Fungi</taxon>
        <taxon>Dikarya</taxon>
        <taxon>Basidiomycota</taxon>
        <taxon>Agaricomycotina</taxon>
        <taxon>Agaricomycetes</taxon>
        <taxon>Agaricomycetidae</taxon>
        <taxon>Agaricales</taxon>
        <taxon>Marasmiineae</taxon>
        <taxon>Mycenaceae</taxon>
        <taxon>Mycena</taxon>
    </lineage>
</organism>
<dbReference type="EMBL" id="CAVNYO010000116">
    <property type="protein sequence ID" value="CAK5267090.1"/>
    <property type="molecule type" value="Genomic_DNA"/>
</dbReference>
<evidence type="ECO:0000256" key="1">
    <source>
        <dbReference type="ARBA" id="ARBA00022723"/>
    </source>
</evidence>
<dbReference type="Gene3D" id="3.30.160.60">
    <property type="entry name" value="Classic Zinc Finger"/>
    <property type="match status" value="2"/>
</dbReference>
<evidence type="ECO:0000256" key="2">
    <source>
        <dbReference type="ARBA" id="ARBA00022737"/>
    </source>
</evidence>
<keyword evidence="2" id="KW-0677">Repeat</keyword>
<feature type="compositionally biased region" description="Polar residues" evidence="6">
    <location>
        <begin position="329"/>
        <end position="345"/>
    </location>
</feature>
<keyword evidence="10" id="KW-1185">Reference proteome</keyword>
<dbReference type="PROSITE" id="PS50157">
    <property type="entry name" value="ZINC_FINGER_C2H2_2"/>
    <property type="match status" value="2"/>
</dbReference>
<dbReference type="AlphaFoldDB" id="A0AAD2K440"/>
<dbReference type="InterPro" id="IPR036236">
    <property type="entry name" value="Znf_C2H2_sf"/>
</dbReference>
<accession>A0AAD2K440</accession>
<keyword evidence="4" id="KW-0862">Zinc</keyword>
<dbReference type="SUPFAM" id="SSF57667">
    <property type="entry name" value="beta-beta-alpha zinc fingers"/>
    <property type="match status" value="1"/>
</dbReference>
<evidence type="ECO:0000259" key="7">
    <source>
        <dbReference type="PROSITE" id="PS50157"/>
    </source>
</evidence>
<feature type="compositionally biased region" description="Low complexity" evidence="6">
    <location>
        <begin position="672"/>
        <end position="686"/>
    </location>
</feature>
<evidence type="ECO:0000313" key="10">
    <source>
        <dbReference type="Proteomes" id="UP001295794"/>
    </source>
</evidence>
<feature type="region of interest" description="Disordered" evidence="6">
    <location>
        <begin position="551"/>
        <end position="606"/>
    </location>
</feature>
<dbReference type="InterPro" id="IPR013087">
    <property type="entry name" value="Znf_C2H2_type"/>
</dbReference>
<keyword evidence="1" id="KW-0479">Metal-binding</keyword>
<evidence type="ECO:0000256" key="4">
    <source>
        <dbReference type="ARBA" id="ARBA00022833"/>
    </source>
</evidence>
<dbReference type="PANTHER" id="PTHR19818">
    <property type="entry name" value="ZINC FINGER PROTEIN ZIC AND GLI"/>
    <property type="match status" value="1"/>
</dbReference>
<feature type="compositionally biased region" description="Polar residues" evidence="6">
    <location>
        <begin position="724"/>
        <end position="733"/>
    </location>
</feature>
<proteinExistence type="predicted"/>
<feature type="compositionally biased region" description="Low complexity" evidence="6">
    <location>
        <begin position="135"/>
        <end position="158"/>
    </location>
</feature>
<feature type="compositionally biased region" description="Low complexity" evidence="6">
    <location>
        <begin position="21"/>
        <end position="35"/>
    </location>
</feature>
<dbReference type="GO" id="GO:0005634">
    <property type="term" value="C:nucleus"/>
    <property type="evidence" value="ECO:0007669"/>
    <property type="project" value="UniProtKB-ARBA"/>
</dbReference>
<feature type="compositionally biased region" description="Low complexity" evidence="6">
    <location>
        <begin position="375"/>
        <end position="405"/>
    </location>
</feature>
<dbReference type="SMART" id="SM00355">
    <property type="entry name" value="ZnF_C2H2"/>
    <property type="match status" value="2"/>
</dbReference>
<dbReference type="GO" id="GO:0000981">
    <property type="term" value="F:DNA-binding transcription factor activity, RNA polymerase II-specific"/>
    <property type="evidence" value="ECO:0007669"/>
    <property type="project" value="TreeGrafter"/>
</dbReference>
<protein>
    <recommendedName>
        <fullName evidence="7">C2H2-type domain-containing protein</fullName>
    </recommendedName>
</protein>
<dbReference type="InterPro" id="IPR050329">
    <property type="entry name" value="GLI_C2H2-zinc-finger"/>
</dbReference>
<sequence>MPPPEEYDELDADGEVDGLDSSATNSTAPSQTTATAASLAAASGVGKRYRPAPAKTFQCRGYGECRMVFSRSEHLARHIRKHTGERPFTCHCGKQFSRLDNLRQHAQTVHAENPSRNEAMMRDLASVHATMTAGNGNLATTNAASPSAEETGASTTATVKRTASKKRPNTKAGGVKVKKESVEMLPSQRPGTSTGYEGAAASYPDTSGMDVDGEGEDDEDERREEVDVKPHVRSTQTQATIPRRAPHQPSPPSELGRARSFRSSQFRANSGGFRPSSASASSAAIAPGGSFRDPLPAQSSFGVGRDRESFRSHPYARRSPPELTPSPPITQNRVTSGRPFSSASTGFDGLPGSRPGTGGNGTRLPPITAFLPATGLRPGSSSSRPGSSSQSGGLSAGGILLPGSLTLRRPSTGHDWEWGDAWDVRPGTAPGKLLPSRAAPPDLDDASPFSFHVPDQPSAASAAANHGGSRKRPLGGPDGPYGPYPDDDGGKSRPASRRFSVMELCNDNQQRPPTRERERPTTTNGLISRASALVLDDRDAEHDAVFAWEAGEQHFAPADGPIAGTAPGSRPGSVRGRHAAAPGGPTAPDAWPRDERRLSGVPSLASPGASILSRVYAGPAASIPGLPPPVSDAWSRDADGADADDGGSRFGISRLPAPYGLSASVRAASRDGSSPPAGVPAAPGRGTAFGGGLPGIALLTTRLPPQSTAAFTLPPLRSGDGSVSPRSPTWVQQQHHRVRSFDYQPPGHVQAVRRGSPGDEYEYDRRVESGMKV</sequence>
<dbReference type="FunFam" id="3.30.160.60:FF:002343">
    <property type="entry name" value="Zinc finger protein 33A"/>
    <property type="match status" value="1"/>
</dbReference>
<feature type="compositionally biased region" description="Acidic residues" evidence="6">
    <location>
        <begin position="1"/>
        <end position="18"/>
    </location>
</feature>
<comment type="caution">
    <text evidence="9">The sequence shown here is derived from an EMBL/GenBank/DDBJ whole genome shotgun (WGS) entry which is preliminary data.</text>
</comment>
<keyword evidence="3 5" id="KW-0863">Zinc-finger</keyword>
<feature type="region of interest" description="Disordered" evidence="6">
    <location>
        <begin position="622"/>
        <end position="686"/>
    </location>
</feature>
<feature type="compositionally biased region" description="Low complexity" evidence="6">
    <location>
        <begin position="579"/>
        <end position="590"/>
    </location>
</feature>
<reference evidence="9" key="1">
    <citation type="submission" date="2023-11" db="EMBL/GenBank/DDBJ databases">
        <authorList>
            <person name="De Vega J J."/>
            <person name="De Vega J J."/>
        </authorList>
    </citation>
    <scope>NUCLEOTIDE SEQUENCE</scope>
</reference>
<dbReference type="PANTHER" id="PTHR19818:SF139">
    <property type="entry name" value="PAIR-RULE PROTEIN ODD-PAIRED"/>
    <property type="match status" value="1"/>
</dbReference>
<name>A0AAD2K440_9AGAR</name>
<dbReference type="GO" id="GO:0000978">
    <property type="term" value="F:RNA polymerase II cis-regulatory region sequence-specific DNA binding"/>
    <property type="evidence" value="ECO:0007669"/>
    <property type="project" value="TreeGrafter"/>
</dbReference>
<evidence type="ECO:0000313" key="9">
    <source>
        <dbReference type="EMBL" id="CAK5277884.1"/>
    </source>
</evidence>
<gene>
    <name evidence="9" type="ORF">MYCIT1_LOCUS27054</name>
    <name evidence="8" type="ORF">MYCIT1_LOCUS9316</name>
</gene>
<feature type="compositionally biased region" description="Acidic residues" evidence="6">
    <location>
        <begin position="211"/>
        <end position="222"/>
    </location>
</feature>
<evidence type="ECO:0000256" key="5">
    <source>
        <dbReference type="PROSITE-ProRule" id="PRU00042"/>
    </source>
</evidence>
<dbReference type="Pfam" id="PF00096">
    <property type="entry name" value="zf-C2H2"/>
    <property type="match status" value="1"/>
</dbReference>
<feature type="region of interest" description="Disordered" evidence="6">
    <location>
        <begin position="135"/>
        <end position="530"/>
    </location>
</feature>
<dbReference type="GO" id="GO:0045944">
    <property type="term" value="P:positive regulation of transcription by RNA polymerase II"/>
    <property type="evidence" value="ECO:0007669"/>
    <property type="project" value="UniProtKB-ARBA"/>
</dbReference>
<feature type="compositionally biased region" description="Low complexity" evidence="6">
    <location>
        <begin position="261"/>
        <end position="291"/>
    </location>
</feature>
<evidence type="ECO:0000256" key="3">
    <source>
        <dbReference type="ARBA" id="ARBA00022771"/>
    </source>
</evidence>
<evidence type="ECO:0000313" key="8">
    <source>
        <dbReference type="EMBL" id="CAK5267090.1"/>
    </source>
</evidence>
<feature type="compositionally biased region" description="Basic and acidic residues" evidence="6">
    <location>
        <begin position="763"/>
        <end position="773"/>
    </location>
</feature>
<feature type="region of interest" description="Disordered" evidence="6">
    <location>
        <begin position="713"/>
        <end position="773"/>
    </location>
</feature>
<feature type="domain" description="C2H2-type" evidence="7">
    <location>
        <begin position="88"/>
        <end position="115"/>
    </location>
</feature>